<organism evidence="2 3">
    <name type="scientific">Lophiotrema nucula</name>
    <dbReference type="NCBI Taxonomy" id="690887"/>
    <lineage>
        <taxon>Eukaryota</taxon>
        <taxon>Fungi</taxon>
        <taxon>Dikarya</taxon>
        <taxon>Ascomycota</taxon>
        <taxon>Pezizomycotina</taxon>
        <taxon>Dothideomycetes</taxon>
        <taxon>Pleosporomycetidae</taxon>
        <taxon>Pleosporales</taxon>
        <taxon>Lophiotremataceae</taxon>
        <taxon>Lophiotrema</taxon>
    </lineage>
</organism>
<dbReference type="Proteomes" id="UP000799770">
    <property type="component" value="Unassembled WGS sequence"/>
</dbReference>
<gene>
    <name evidence="2" type="ORF">BDV96DRAFT_205834</name>
</gene>
<dbReference type="AlphaFoldDB" id="A0A6A5ZNE7"/>
<protein>
    <submittedName>
        <fullName evidence="2">Uncharacterized protein</fullName>
    </submittedName>
</protein>
<dbReference type="EMBL" id="ML977312">
    <property type="protein sequence ID" value="KAF2121200.1"/>
    <property type="molecule type" value="Genomic_DNA"/>
</dbReference>
<accession>A0A6A5ZNE7</accession>
<evidence type="ECO:0000256" key="1">
    <source>
        <dbReference type="SAM" id="MobiDB-lite"/>
    </source>
</evidence>
<evidence type="ECO:0000313" key="2">
    <source>
        <dbReference type="EMBL" id="KAF2121200.1"/>
    </source>
</evidence>
<name>A0A6A5ZNE7_9PLEO</name>
<reference evidence="2" key="1">
    <citation type="journal article" date="2020" name="Stud. Mycol.">
        <title>101 Dothideomycetes genomes: a test case for predicting lifestyles and emergence of pathogens.</title>
        <authorList>
            <person name="Haridas S."/>
            <person name="Albert R."/>
            <person name="Binder M."/>
            <person name="Bloem J."/>
            <person name="Labutti K."/>
            <person name="Salamov A."/>
            <person name="Andreopoulos B."/>
            <person name="Baker S."/>
            <person name="Barry K."/>
            <person name="Bills G."/>
            <person name="Bluhm B."/>
            <person name="Cannon C."/>
            <person name="Castanera R."/>
            <person name="Culley D."/>
            <person name="Daum C."/>
            <person name="Ezra D."/>
            <person name="Gonzalez J."/>
            <person name="Henrissat B."/>
            <person name="Kuo A."/>
            <person name="Liang C."/>
            <person name="Lipzen A."/>
            <person name="Lutzoni F."/>
            <person name="Magnuson J."/>
            <person name="Mondo S."/>
            <person name="Nolan M."/>
            <person name="Ohm R."/>
            <person name="Pangilinan J."/>
            <person name="Park H.-J."/>
            <person name="Ramirez L."/>
            <person name="Alfaro M."/>
            <person name="Sun H."/>
            <person name="Tritt A."/>
            <person name="Yoshinaga Y."/>
            <person name="Zwiers L.-H."/>
            <person name="Turgeon B."/>
            <person name="Goodwin S."/>
            <person name="Spatafora J."/>
            <person name="Crous P."/>
            <person name="Grigoriev I."/>
        </authorList>
    </citation>
    <scope>NUCLEOTIDE SEQUENCE</scope>
    <source>
        <strain evidence="2">CBS 627.86</strain>
    </source>
</reference>
<evidence type="ECO:0000313" key="3">
    <source>
        <dbReference type="Proteomes" id="UP000799770"/>
    </source>
</evidence>
<keyword evidence="3" id="KW-1185">Reference proteome</keyword>
<proteinExistence type="predicted"/>
<sequence length="190" mass="21785">MTPVQPKFHNTTPQPHARSSHLHDCRPSPKSRSGQPGHPGCRFMKHLSGWYSRGDGRAGVSRTRMPNPPRFGGLVYEAVLALRWDSSSHCLGWDSDKCGNAVRSHTSFGGLVLLPSPIFNTLDPEFGIKWTAIGVKHRMHRFDLFTRCFFYLSFVYRPSKISNDRLYTHTNQYKPGVCDDRYLWSSIHYF</sequence>
<feature type="region of interest" description="Disordered" evidence="1">
    <location>
        <begin position="1"/>
        <end position="40"/>
    </location>
</feature>